<dbReference type="GO" id="GO:0016485">
    <property type="term" value="P:protein processing"/>
    <property type="evidence" value="ECO:0007669"/>
    <property type="project" value="UniProtKB-ARBA"/>
</dbReference>
<dbReference type="GO" id="GO:0005576">
    <property type="term" value="C:extracellular region"/>
    <property type="evidence" value="ECO:0007669"/>
    <property type="project" value="UniProtKB-SubCell"/>
</dbReference>
<dbReference type="GO" id="GO:0004252">
    <property type="term" value="F:serine-type endopeptidase activity"/>
    <property type="evidence" value="ECO:0007669"/>
    <property type="project" value="InterPro"/>
</dbReference>
<dbReference type="InterPro" id="IPR038565">
    <property type="entry name" value="CLIP_sf"/>
</dbReference>
<evidence type="ECO:0000313" key="12">
    <source>
        <dbReference type="EMBL" id="KAJ3645845.1"/>
    </source>
</evidence>
<keyword evidence="6 9" id="KW-0720">Serine protease</keyword>
<dbReference type="FunFam" id="2.40.10.10:FF:000047">
    <property type="entry name" value="Trypsin eta"/>
    <property type="match status" value="1"/>
</dbReference>
<evidence type="ECO:0000256" key="4">
    <source>
        <dbReference type="ARBA" id="ARBA00022729"/>
    </source>
</evidence>
<dbReference type="Pfam" id="PF00089">
    <property type="entry name" value="Trypsin"/>
    <property type="match status" value="1"/>
</dbReference>
<evidence type="ECO:0000256" key="5">
    <source>
        <dbReference type="ARBA" id="ARBA00022801"/>
    </source>
</evidence>
<dbReference type="AlphaFoldDB" id="A0AA38M6G0"/>
<evidence type="ECO:0000256" key="3">
    <source>
        <dbReference type="ARBA" id="ARBA00022670"/>
    </source>
</evidence>
<feature type="region of interest" description="Disordered" evidence="10">
    <location>
        <begin position="64"/>
        <end position="83"/>
    </location>
</feature>
<comment type="similarity">
    <text evidence="8">Belongs to the peptidase S1 family. CLIP subfamily.</text>
</comment>
<evidence type="ECO:0000256" key="10">
    <source>
        <dbReference type="SAM" id="MobiDB-lite"/>
    </source>
</evidence>
<name>A0AA38M6G0_9CUCU</name>
<dbReference type="PROSITE" id="PS00134">
    <property type="entry name" value="TRYPSIN_HIS"/>
    <property type="match status" value="1"/>
</dbReference>
<sequence>MYRFVSAGSKCHNSNAPGKCIPLTNCTSALDAVKEQGFHELKRCGFQGFVEVVCCPSTDMRAVHTDKPPNKDDDDDRKASIRGGDLNRKSQKACDKYTKNLPIVLSYHIVGGEDAQVGEFPHMAALGFYSKEDSVYRFDCGGTLISPRYIVTAAHCFVNVQANELKIARLGVIRVPETVEKPDPKIDYNVINITIHNEYKWKEKFNDIALVKLEKKVTFTDSIRPACLYTKNDDPERLMVTGWGAVGLGGERSSILQKATLSPVPVRECNTTYQARTQKYIIENQICAANNVSDACQGDSGGPLQTQSTASVLTIVGVTSYGIGCGSKYPGVYTRVSGYLDWIEDLVWPGAI</sequence>
<keyword evidence="7" id="KW-1015">Disulfide bond</keyword>
<reference evidence="12" key="1">
    <citation type="journal article" date="2023" name="G3 (Bethesda)">
        <title>Whole genome assemblies of Zophobas morio and Tenebrio molitor.</title>
        <authorList>
            <person name="Kaur S."/>
            <person name="Stinson S.A."/>
            <person name="diCenzo G.C."/>
        </authorList>
    </citation>
    <scope>NUCLEOTIDE SEQUENCE</scope>
    <source>
        <strain evidence="12">QUZm001</strain>
    </source>
</reference>
<dbReference type="SMART" id="SM00020">
    <property type="entry name" value="Tryp_SPc"/>
    <property type="match status" value="1"/>
</dbReference>
<keyword evidence="2" id="KW-0964">Secreted</keyword>
<dbReference type="InterPro" id="IPR043504">
    <property type="entry name" value="Peptidase_S1_PA_chymotrypsin"/>
</dbReference>
<evidence type="ECO:0000256" key="9">
    <source>
        <dbReference type="RuleBase" id="RU363034"/>
    </source>
</evidence>
<dbReference type="PANTHER" id="PTHR24252">
    <property type="entry name" value="ACROSIN-RELATED"/>
    <property type="match status" value="1"/>
</dbReference>
<dbReference type="EMBL" id="JALNTZ010000007">
    <property type="protein sequence ID" value="KAJ3645845.1"/>
    <property type="molecule type" value="Genomic_DNA"/>
</dbReference>
<evidence type="ECO:0000256" key="7">
    <source>
        <dbReference type="ARBA" id="ARBA00023157"/>
    </source>
</evidence>
<evidence type="ECO:0000256" key="8">
    <source>
        <dbReference type="ARBA" id="ARBA00024195"/>
    </source>
</evidence>
<protein>
    <recommendedName>
        <fullName evidence="11">Peptidase S1 domain-containing protein</fullName>
    </recommendedName>
</protein>
<dbReference type="SMART" id="SM00680">
    <property type="entry name" value="CLIP"/>
    <property type="match status" value="1"/>
</dbReference>
<evidence type="ECO:0000313" key="13">
    <source>
        <dbReference type="Proteomes" id="UP001168821"/>
    </source>
</evidence>
<keyword evidence="4" id="KW-0732">Signal</keyword>
<dbReference type="PANTHER" id="PTHR24252:SF7">
    <property type="entry name" value="HYALIN"/>
    <property type="match status" value="1"/>
</dbReference>
<comment type="subcellular location">
    <subcellularLocation>
        <location evidence="1">Secreted</location>
    </subcellularLocation>
</comment>
<dbReference type="InterPro" id="IPR018114">
    <property type="entry name" value="TRYPSIN_HIS"/>
</dbReference>
<proteinExistence type="inferred from homology"/>
<dbReference type="PRINTS" id="PR00722">
    <property type="entry name" value="CHYMOTRYPSIN"/>
</dbReference>
<gene>
    <name evidence="12" type="ORF">Zmor_023471</name>
</gene>
<dbReference type="InterPro" id="IPR022700">
    <property type="entry name" value="CLIP"/>
</dbReference>
<keyword evidence="5 9" id="KW-0378">Hydrolase</keyword>
<dbReference type="PROSITE" id="PS00135">
    <property type="entry name" value="TRYPSIN_SER"/>
    <property type="match status" value="1"/>
</dbReference>
<accession>A0AA38M6G0</accession>
<evidence type="ECO:0000256" key="2">
    <source>
        <dbReference type="ARBA" id="ARBA00022525"/>
    </source>
</evidence>
<evidence type="ECO:0000256" key="1">
    <source>
        <dbReference type="ARBA" id="ARBA00004613"/>
    </source>
</evidence>
<feature type="domain" description="Peptidase S1" evidence="11">
    <location>
        <begin position="109"/>
        <end position="348"/>
    </location>
</feature>
<keyword evidence="3 9" id="KW-0645">Protease</keyword>
<dbReference type="InterPro" id="IPR033116">
    <property type="entry name" value="TRYPSIN_SER"/>
</dbReference>
<dbReference type="SUPFAM" id="SSF50494">
    <property type="entry name" value="Trypsin-like serine proteases"/>
    <property type="match status" value="1"/>
</dbReference>
<dbReference type="Gene3D" id="3.30.1640.30">
    <property type="match status" value="1"/>
</dbReference>
<organism evidence="12 13">
    <name type="scientific">Zophobas morio</name>
    <dbReference type="NCBI Taxonomy" id="2755281"/>
    <lineage>
        <taxon>Eukaryota</taxon>
        <taxon>Metazoa</taxon>
        <taxon>Ecdysozoa</taxon>
        <taxon>Arthropoda</taxon>
        <taxon>Hexapoda</taxon>
        <taxon>Insecta</taxon>
        <taxon>Pterygota</taxon>
        <taxon>Neoptera</taxon>
        <taxon>Endopterygota</taxon>
        <taxon>Coleoptera</taxon>
        <taxon>Polyphaga</taxon>
        <taxon>Cucujiformia</taxon>
        <taxon>Tenebrionidae</taxon>
        <taxon>Zophobas</taxon>
    </lineage>
</organism>
<dbReference type="PROSITE" id="PS50240">
    <property type="entry name" value="TRYPSIN_DOM"/>
    <property type="match status" value="1"/>
</dbReference>
<evidence type="ECO:0000259" key="11">
    <source>
        <dbReference type="PROSITE" id="PS50240"/>
    </source>
</evidence>
<keyword evidence="13" id="KW-1185">Reference proteome</keyword>
<dbReference type="CDD" id="cd00190">
    <property type="entry name" value="Tryp_SPc"/>
    <property type="match status" value="1"/>
</dbReference>
<comment type="caution">
    <text evidence="12">The sequence shown here is derived from an EMBL/GenBank/DDBJ whole genome shotgun (WGS) entry which is preliminary data.</text>
</comment>
<dbReference type="InterPro" id="IPR009003">
    <property type="entry name" value="Peptidase_S1_PA"/>
</dbReference>
<dbReference type="InterPro" id="IPR001254">
    <property type="entry name" value="Trypsin_dom"/>
</dbReference>
<dbReference type="InterPro" id="IPR001314">
    <property type="entry name" value="Peptidase_S1A"/>
</dbReference>
<evidence type="ECO:0000256" key="6">
    <source>
        <dbReference type="ARBA" id="ARBA00022825"/>
    </source>
</evidence>
<dbReference type="Proteomes" id="UP001168821">
    <property type="component" value="Unassembled WGS sequence"/>
</dbReference>
<dbReference type="Gene3D" id="2.40.10.10">
    <property type="entry name" value="Trypsin-like serine proteases"/>
    <property type="match status" value="1"/>
</dbReference>